<comment type="function">
    <text evidence="4 5">Required for flagellar hook formation. May act as a scaffolding protein.</text>
</comment>
<evidence type="ECO:0000259" key="8">
    <source>
        <dbReference type="Pfam" id="PF13861"/>
    </source>
</evidence>
<feature type="domain" description="FlgD Tudor-like" evidence="8">
    <location>
        <begin position="89"/>
        <end position="222"/>
    </location>
</feature>
<feature type="region of interest" description="Disordered" evidence="6">
    <location>
        <begin position="1"/>
        <end position="29"/>
    </location>
</feature>
<dbReference type="Pfam" id="PF13860">
    <property type="entry name" value="FlgD_ig"/>
    <property type="match status" value="1"/>
</dbReference>
<dbReference type="RefSeq" id="WP_132256325.1">
    <property type="nucleotide sequence ID" value="NZ_SLZQ01000001.1"/>
</dbReference>
<keyword evidence="9" id="KW-0966">Cell projection</keyword>
<proteinExistence type="inferred from homology"/>
<evidence type="ECO:0000259" key="7">
    <source>
        <dbReference type="Pfam" id="PF13860"/>
    </source>
</evidence>
<protein>
    <recommendedName>
        <fullName evidence="2 5">Basal-body rod modification protein FlgD</fullName>
    </recommendedName>
</protein>
<dbReference type="GO" id="GO:0044781">
    <property type="term" value="P:bacterial-type flagellum organization"/>
    <property type="evidence" value="ECO:0007669"/>
    <property type="project" value="UniProtKB-UniRule"/>
</dbReference>
<keyword evidence="3 5" id="KW-1005">Bacterial flagellum biogenesis</keyword>
<dbReference type="Gene3D" id="2.30.30.910">
    <property type="match status" value="1"/>
</dbReference>
<evidence type="ECO:0000313" key="10">
    <source>
        <dbReference type="Proteomes" id="UP000295382"/>
    </source>
</evidence>
<evidence type="ECO:0000256" key="4">
    <source>
        <dbReference type="ARBA" id="ARBA00024746"/>
    </source>
</evidence>
<reference evidence="9 10" key="1">
    <citation type="submission" date="2019-03" db="EMBL/GenBank/DDBJ databases">
        <title>Genomic Encyclopedia of Type Strains, Phase IV (KMG-IV): sequencing the most valuable type-strain genomes for metagenomic binning, comparative biology and taxonomic classification.</title>
        <authorList>
            <person name="Goeker M."/>
        </authorList>
    </citation>
    <scope>NUCLEOTIDE SEQUENCE [LARGE SCALE GENOMIC DNA]</scope>
    <source>
        <strain evidence="9 10">DSM 7445</strain>
    </source>
</reference>
<keyword evidence="9" id="KW-0282">Flagellum</keyword>
<dbReference type="Proteomes" id="UP000295382">
    <property type="component" value="Unassembled WGS sequence"/>
</dbReference>
<evidence type="ECO:0000256" key="6">
    <source>
        <dbReference type="SAM" id="MobiDB-lite"/>
    </source>
</evidence>
<keyword evidence="9" id="KW-0969">Cilium</keyword>
<sequence>MATIQNTSGVSESLMTSMNGAKSTKGTDTVTEAQDRFMTLLVTQMKNQDPLNPMDNAQMTSQLAQLSTVSGIEKMNVALQSLMGSYQASQTLQATSMIGHGVLAPGDSLQLVEGQALMGIELEGPADKVDVTIRDANGKAVHSITLEKQPAGTYPLAWDGKIDENTTAKDGAYTFEVKATTGGETVKSTALSFGQVASVSTNSQGIKVNVPGLGALNFADIRQIL</sequence>
<organism evidence="9 10">
    <name type="scientific">Paucimonas lemoignei</name>
    <name type="common">Pseudomonas lemoignei</name>
    <dbReference type="NCBI Taxonomy" id="29443"/>
    <lineage>
        <taxon>Bacteria</taxon>
        <taxon>Pseudomonadati</taxon>
        <taxon>Pseudomonadota</taxon>
        <taxon>Betaproteobacteria</taxon>
        <taxon>Burkholderiales</taxon>
        <taxon>Burkholderiaceae</taxon>
        <taxon>Paucimonas</taxon>
    </lineage>
</organism>
<evidence type="ECO:0000256" key="3">
    <source>
        <dbReference type="ARBA" id="ARBA00022795"/>
    </source>
</evidence>
<keyword evidence="10" id="KW-1185">Reference proteome</keyword>
<comment type="similarity">
    <text evidence="1 5">Belongs to the FlgD family.</text>
</comment>
<dbReference type="InterPro" id="IPR025963">
    <property type="entry name" value="FLgD_Tudor"/>
</dbReference>
<dbReference type="InterPro" id="IPR025965">
    <property type="entry name" value="FlgD/Vpr_Ig-like"/>
</dbReference>
<name>A0A4R3I1T2_PAULE</name>
<accession>A0A4R3I1T2</accession>
<dbReference type="Pfam" id="PF03963">
    <property type="entry name" value="FlgD"/>
    <property type="match status" value="1"/>
</dbReference>
<evidence type="ECO:0000256" key="5">
    <source>
        <dbReference type="RuleBase" id="RU362076"/>
    </source>
</evidence>
<evidence type="ECO:0000256" key="2">
    <source>
        <dbReference type="ARBA" id="ARBA00016013"/>
    </source>
</evidence>
<gene>
    <name evidence="9" type="ORF">EDC30_101115</name>
</gene>
<dbReference type="EMBL" id="SLZQ01000001">
    <property type="protein sequence ID" value="TCS39164.1"/>
    <property type="molecule type" value="Genomic_DNA"/>
</dbReference>
<evidence type="ECO:0000256" key="1">
    <source>
        <dbReference type="ARBA" id="ARBA00010577"/>
    </source>
</evidence>
<evidence type="ECO:0000313" key="9">
    <source>
        <dbReference type="EMBL" id="TCS39164.1"/>
    </source>
</evidence>
<comment type="caution">
    <text evidence="9">The sequence shown here is derived from an EMBL/GenBank/DDBJ whole genome shotgun (WGS) entry which is preliminary data.</text>
</comment>
<feature type="domain" description="FlgD/Vpr Ig-like" evidence="7">
    <location>
        <begin position="106"/>
        <end position="183"/>
    </location>
</feature>
<dbReference type="InterPro" id="IPR005648">
    <property type="entry name" value="FlgD"/>
</dbReference>
<dbReference type="Pfam" id="PF13861">
    <property type="entry name" value="FLgD_tudor"/>
    <property type="match status" value="1"/>
</dbReference>
<dbReference type="Gene3D" id="2.60.40.4070">
    <property type="match status" value="1"/>
</dbReference>
<dbReference type="OrthoDB" id="9785233at2"/>
<dbReference type="AlphaFoldDB" id="A0A4R3I1T2"/>